<dbReference type="KEGG" id="kst:KSMBR1_1050"/>
<accession>A0A2C9CD96</accession>
<name>A0A2C9CD96_KUEST</name>
<sequence>MLSFHISGAIRAETYEDGKIKVRHKELSIKQTGVLCNSIILMK</sequence>
<dbReference type="EMBL" id="LT934425">
    <property type="protein sequence ID" value="SOH03553.1"/>
    <property type="molecule type" value="Genomic_DNA"/>
</dbReference>
<evidence type="ECO:0000313" key="1">
    <source>
        <dbReference type="EMBL" id="SOH03553.1"/>
    </source>
</evidence>
<protein>
    <submittedName>
        <fullName evidence="1">Uncharacterized protein</fullName>
    </submittedName>
</protein>
<evidence type="ECO:0000313" key="2">
    <source>
        <dbReference type="Proteomes" id="UP000221734"/>
    </source>
</evidence>
<gene>
    <name evidence="1" type="ORF">KSMBR1_1050</name>
</gene>
<dbReference type="AlphaFoldDB" id="A0A2C9CD96"/>
<dbReference type="Proteomes" id="UP000221734">
    <property type="component" value="Chromosome Kuenenia_stuttgartiensis_MBR1"/>
</dbReference>
<organism evidence="1 2">
    <name type="scientific">Kuenenia stuttgartiensis</name>
    <dbReference type="NCBI Taxonomy" id="174633"/>
    <lineage>
        <taxon>Bacteria</taxon>
        <taxon>Pseudomonadati</taxon>
        <taxon>Planctomycetota</taxon>
        <taxon>Candidatus Brocadiia</taxon>
        <taxon>Candidatus Brocadiales</taxon>
        <taxon>Candidatus Brocadiaceae</taxon>
        <taxon>Candidatus Kuenenia</taxon>
    </lineage>
</organism>
<reference evidence="2" key="1">
    <citation type="submission" date="2017-10" db="EMBL/GenBank/DDBJ databases">
        <authorList>
            <person name="Frank J."/>
        </authorList>
    </citation>
    <scope>NUCLEOTIDE SEQUENCE [LARGE SCALE GENOMIC DNA]</scope>
</reference>
<keyword evidence="2" id="KW-1185">Reference proteome</keyword>
<proteinExistence type="predicted"/>